<protein>
    <recommendedName>
        <fullName evidence="4">CCHC-type domain-containing protein</fullName>
    </recommendedName>
</protein>
<evidence type="ECO:0000256" key="1">
    <source>
        <dbReference type="SAM" id="MobiDB-lite"/>
    </source>
</evidence>
<feature type="region of interest" description="Disordered" evidence="1">
    <location>
        <begin position="33"/>
        <end position="98"/>
    </location>
</feature>
<keyword evidence="3" id="KW-1185">Reference proteome</keyword>
<feature type="region of interest" description="Disordered" evidence="1">
    <location>
        <begin position="208"/>
        <end position="235"/>
    </location>
</feature>
<dbReference type="EMBL" id="JBIMZQ010000046">
    <property type="protein sequence ID" value="KAL3659495.1"/>
    <property type="molecule type" value="Genomic_DNA"/>
</dbReference>
<organism evidence="2 3">
    <name type="scientific">Phytophthora oleae</name>
    <dbReference type="NCBI Taxonomy" id="2107226"/>
    <lineage>
        <taxon>Eukaryota</taxon>
        <taxon>Sar</taxon>
        <taxon>Stramenopiles</taxon>
        <taxon>Oomycota</taxon>
        <taxon>Peronosporomycetes</taxon>
        <taxon>Peronosporales</taxon>
        <taxon>Peronosporaceae</taxon>
        <taxon>Phytophthora</taxon>
    </lineage>
</organism>
<gene>
    <name evidence="2" type="ORF">V7S43_015486</name>
</gene>
<dbReference type="InterPro" id="IPR036875">
    <property type="entry name" value="Znf_CCHC_sf"/>
</dbReference>
<evidence type="ECO:0000313" key="2">
    <source>
        <dbReference type="EMBL" id="KAL3659495.1"/>
    </source>
</evidence>
<dbReference type="Proteomes" id="UP001632037">
    <property type="component" value="Unassembled WGS sequence"/>
</dbReference>
<feature type="compositionally biased region" description="Basic and acidic residues" evidence="1">
    <location>
        <begin position="56"/>
        <end position="65"/>
    </location>
</feature>
<feature type="compositionally biased region" description="Polar residues" evidence="1">
    <location>
        <begin position="78"/>
        <end position="98"/>
    </location>
</feature>
<sequence length="235" mass="26555">MTVTRLCDFRADNILRGQFKPKRLNRTYVARDVDSESCDDSDSKNRRYSLKTNKASRAEIEDTRGHSATSESNRDGVTAQNASSPPATASTPGRADWTQTLTNEVYRVMDNMGWRPPPQSPTGSSGQGFHQVRRDNPSYWNKFCEKCHRWGHPEDECWRDLVCDRCLEKGHPSRMCRVSPGEACGKVHPGRSCEDLETLETLKKLARQGALKDMPDHLLEKRLGDEADSGKQSNQ</sequence>
<reference evidence="2 3" key="1">
    <citation type="submission" date="2024-09" db="EMBL/GenBank/DDBJ databases">
        <title>Genome sequencing and assembly of Phytophthora oleae, isolate VK10A, causative agent of rot of olive drupes.</title>
        <authorList>
            <person name="Conti Taguali S."/>
            <person name="Riolo M."/>
            <person name="La Spada F."/>
            <person name="Cacciola S.O."/>
            <person name="Dionisio G."/>
        </authorList>
    </citation>
    <scope>NUCLEOTIDE SEQUENCE [LARGE SCALE GENOMIC DNA]</scope>
    <source>
        <strain evidence="2 3">VK10A</strain>
    </source>
</reference>
<evidence type="ECO:0000313" key="3">
    <source>
        <dbReference type="Proteomes" id="UP001632037"/>
    </source>
</evidence>
<comment type="caution">
    <text evidence="2">The sequence shown here is derived from an EMBL/GenBank/DDBJ whole genome shotgun (WGS) entry which is preliminary data.</text>
</comment>
<name>A0ABD3F078_9STRA</name>
<proteinExistence type="predicted"/>
<dbReference type="AlphaFoldDB" id="A0ABD3F078"/>
<dbReference type="SUPFAM" id="SSF57756">
    <property type="entry name" value="Retrovirus zinc finger-like domains"/>
    <property type="match status" value="1"/>
</dbReference>
<feature type="compositionally biased region" description="Basic and acidic residues" evidence="1">
    <location>
        <begin position="213"/>
        <end position="229"/>
    </location>
</feature>
<accession>A0ABD3F078</accession>
<evidence type="ECO:0008006" key="4">
    <source>
        <dbReference type="Google" id="ProtNLM"/>
    </source>
</evidence>